<comment type="function">
    <text evidence="9">Catalyzes the reversible conversion of 2-phosphoglycerate (2-PG) into phosphoenolpyruvate (PEP). It is essential for the degradation of carbohydrates via glycolysis.</text>
</comment>
<feature type="binding site" evidence="9">
    <location>
        <position position="396"/>
    </location>
    <ligand>
        <name>(2R)-2-phosphoglycerate</name>
        <dbReference type="ChEBI" id="CHEBI:58289"/>
    </ligand>
</feature>
<reference evidence="13 14" key="1">
    <citation type="submission" date="2019-01" db="EMBL/GenBank/DDBJ databases">
        <title>Draft genome sequences of Candidatus Mycoplasma haemohominis SWG34-3 identified from a patient with pyrexia, anemia and liver dysfunction.</title>
        <authorList>
            <person name="Sekizuka T."/>
            <person name="Hattori N."/>
            <person name="Katano H."/>
            <person name="Takuma T."/>
            <person name="Ito T."/>
            <person name="Arai N."/>
            <person name="Yanai R."/>
            <person name="Ishii S."/>
            <person name="Miura Y."/>
            <person name="Tokunaga T."/>
            <person name="Watanabe H."/>
            <person name="Nomura N."/>
            <person name="Eguchi J."/>
            <person name="Arai T."/>
            <person name="Hasegawa H."/>
            <person name="Nakamaki T."/>
            <person name="Wakita T."/>
            <person name="Niki Y."/>
            <person name="Kuroda M."/>
        </authorList>
    </citation>
    <scope>NUCLEOTIDE SEQUENCE [LARGE SCALE GENOMIC DNA]</scope>
    <source>
        <strain evidence="13">SWG34-3</strain>
    </source>
</reference>
<evidence type="ECO:0000256" key="1">
    <source>
        <dbReference type="ARBA" id="ARBA00005031"/>
    </source>
</evidence>
<dbReference type="HAMAP" id="MF_00318">
    <property type="entry name" value="Enolase"/>
    <property type="match status" value="1"/>
</dbReference>
<proteinExistence type="inferred from homology"/>
<feature type="binding site" evidence="9">
    <location>
        <position position="260"/>
    </location>
    <ligand>
        <name>Mg(2+)</name>
        <dbReference type="ChEBI" id="CHEBI:18420"/>
    </ligand>
</feature>
<sequence length="568" mass="62654">MAFKIENIFAYEILDSRGNPTVACIAKVSTGLLSKSFFSAKAMVPSGASTGEKEAIELRDGDSGRFDGKGVKRAVHYVNYVIATSLIENNIDPSKQQELDSFLIDLDGTENKGRYGANAILAVSLAVAKAVAKAKGMPFYQYIASLMGNAYPSRFILPLPMVNVINGGAHADNTIDFQEFMFMPVGAASMHEAVRISAECFHALQKSLKEKGLNTNKGDEGGFAPNLGSVEEVLDIMISSIERAGYRPGLINGQVAIALDVAASEFYDEETKLYKFRKAIKARPELEDSLVKTTAQMIDYYEELIEKYPIVSIEDPLDENDWDGFVLLMERLGRKLQIVGDDLFCTNPKITQEGVDRRVANAVLVKMNQIGTISETLKTIQIAKNAGWACILSHRSGETEDTSIADIAVGTSAGQIKTGSTSRSERIAKYNRLLEIEIELTTSNSVFYGLNSLFSLDFNEAELFKSRSCEIESIPEGQPLAPSDSDYPVVKEDMRTDAEIERETEEQFKQEMDRNTTPVTSGLEDGDSELVSEPSSEEGFEIETESDNEEIKKEEELVDSKEEQQPQE</sequence>
<evidence type="ECO:0000256" key="3">
    <source>
        <dbReference type="ARBA" id="ARBA00012058"/>
    </source>
</evidence>
<dbReference type="EMBL" id="BIMN01000001">
    <property type="protein sequence ID" value="GCE63330.1"/>
    <property type="molecule type" value="Genomic_DNA"/>
</dbReference>
<dbReference type="SMART" id="SM01192">
    <property type="entry name" value="Enolase_C"/>
    <property type="match status" value="1"/>
</dbReference>
<evidence type="ECO:0000256" key="9">
    <source>
        <dbReference type="HAMAP-Rule" id="MF_00318"/>
    </source>
</evidence>
<feature type="domain" description="Enolase N-terminal" evidence="12">
    <location>
        <begin position="5"/>
        <end position="143"/>
    </location>
</feature>
<dbReference type="GO" id="GO:0006096">
    <property type="term" value="P:glycolytic process"/>
    <property type="evidence" value="ECO:0007669"/>
    <property type="project" value="UniProtKB-UniRule"/>
</dbReference>
<evidence type="ECO:0000256" key="2">
    <source>
        <dbReference type="ARBA" id="ARBA00009604"/>
    </source>
</evidence>
<feature type="active site" description="Proton donor" evidence="9">
    <location>
        <position position="220"/>
    </location>
</feature>
<evidence type="ECO:0000256" key="7">
    <source>
        <dbReference type="ARBA" id="ARBA00023152"/>
    </source>
</evidence>
<dbReference type="CDD" id="cd03313">
    <property type="entry name" value="enolase"/>
    <property type="match status" value="1"/>
</dbReference>
<feature type="binding site" evidence="9">
    <location>
        <position position="178"/>
    </location>
    <ligand>
        <name>(2R)-2-phosphoglycerate</name>
        <dbReference type="ChEBI" id="CHEBI:58289"/>
    </ligand>
</feature>
<comment type="caution">
    <text evidence="13">The sequence shown here is derived from an EMBL/GenBank/DDBJ whole genome shotgun (WGS) entry which is preliminary data.</text>
</comment>
<dbReference type="InterPro" id="IPR020811">
    <property type="entry name" value="Enolase_N"/>
</dbReference>
<feature type="compositionally biased region" description="Acidic residues" evidence="10">
    <location>
        <begin position="524"/>
        <end position="548"/>
    </location>
</feature>
<comment type="pathway">
    <text evidence="1 9">Carbohydrate degradation; glycolysis; pyruvate from D-glyceraldehyde 3-phosphate: step 4/5.</text>
</comment>
<evidence type="ECO:0000259" key="12">
    <source>
        <dbReference type="SMART" id="SM01193"/>
    </source>
</evidence>
<dbReference type="PANTHER" id="PTHR11902:SF1">
    <property type="entry name" value="ENOLASE"/>
    <property type="match status" value="1"/>
</dbReference>
<feature type="active site" description="Proton acceptor" evidence="9">
    <location>
        <position position="366"/>
    </location>
</feature>
<dbReference type="InterPro" id="IPR029017">
    <property type="entry name" value="Enolase-like_N"/>
</dbReference>
<dbReference type="AlphaFoldDB" id="A0A478FTH7"/>
<dbReference type="GO" id="GO:0005576">
    <property type="term" value="C:extracellular region"/>
    <property type="evidence" value="ECO:0007669"/>
    <property type="project" value="UniProtKB-SubCell"/>
</dbReference>
<dbReference type="SUPFAM" id="SSF54826">
    <property type="entry name" value="Enolase N-terminal domain-like"/>
    <property type="match status" value="1"/>
</dbReference>
<comment type="subcellular location">
    <subcellularLocation>
        <location evidence="9">Cytoplasm</location>
    </subcellularLocation>
    <subcellularLocation>
        <location evidence="9">Secreted</location>
    </subcellularLocation>
    <subcellularLocation>
        <location evidence="9">Cell surface</location>
    </subcellularLocation>
    <text evidence="9">Fractions of enolase are present in both the cytoplasm and on the cell surface.</text>
</comment>
<dbReference type="Pfam" id="PF00113">
    <property type="entry name" value="Enolase_C"/>
    <property type="match status" value="1"/>
</dbReference>
<dbReference type="Gene3D" id="3.20.20.120">
    <property type="entry name" value="Enolase-like C-terminal domain"/>
    <property type="match status" value="1"/>
</dbReference>
<keyword evidence="9" id="KW-0479">Metal-binding</keyword>
<dbReference type="InterPro" id="IPR020810">
    <property type="entry name" value="Enolase_C"/>
</dbReference>
<comment type="catalytic activity">
    <reaction evidence="9">
        <text>(2R)-2-phosphoglycerate = phosphoenolpyruvate + H2O</text>
        <dbReference type="Rhea" id="RHEA:10164"/>
        <dbReference type="ChEBI" id="CHEBI:15377"/>
        <dbReference type="ChEBI" id="CHEBI:58289"/>
        <dbReference type="ChEBI" id="CHEBI:58702"/>
        <dbReference type="EC" id="4.2.1.11"/>
    </reaction>
</comment>
<dbReference type="GO" id="GO:0000015">
    <property type="term" value="C:phosphopyruvate hydratase complex"/>
    <property type="evidence" value="ECO:0007669"/>
    <property type="project" value="InterPro"/>
</dbReference>
<keyword evidence="8 9" id="KW-0456">Lyase</keyword>
<feature type="domain" description="Enolase C-terminal TIM barrel" evidence="11">
    <location>
        <begin position="154"/>
        <end position="455"/>
    </location>
</feature>
<dbReference type="SFLD" id="SFLDF00002">
    <property type="entry name" value="enolase"/>
    <property type="match status" value="1"/>
</dbReference>
<dbReference type="GO" id="GO:0009986">
    <property type="term" value="C:cell surface"/>
    <property type="evidence" value="ECO:0007669"/>
    <property type="project" value="UniProtKB-SubCell"/>
</dbReference>
<accession>A0A478FTH7</accession>
<dbReference type="Gene3D" id="3.30.390.10">
    <property type="entry name" value="Enolase-like, N-terminal domain"/>
    <property type="match status" value="1"/>
</dbReference>
<gene>
    <name evidence="9 13" type="primary">eno</name>
    <name evidence="13" type="ORF">MHSWG343_03190</name>
</gene>
<dbReference type="Pfam" id="PF03952">
    <property type="entry name" value="Enolase_N"/>
    <property type="match status" value="1"/>
</dbReference>
<dbReference type="PRINTS" id="PR00148">
    <property type="entry name" value="ENOLASE"/>
</dbReference>
<dbReference type="InterPro" id="IPR000941">
    <property type="entry name" value="Enolase"/>
</dbReference>
<dbReference type="Proteomes" id="UP000324831">
    <property type="component" value="Unassembled WGS sequence"/>
</dbReference>
<dbReference type="InterPro" id="IPR036849">
    <property type="entry name" value="Enolase-like_C_sf"/>
</dbReference>
<feature type="compositionally biased region" description="Basic and acidic residues" evidence="10">
    <location>
        <begin position="549"/>
        <end position="568"/>
    </location>
</feature>
<keyword evidence="5 9" id="KW-0964">Secreted</keyword>
<evidence type="ECO:0000256" key="5">
    <source>
        <dbReference type="ARBA" id="ARBA00022525"/>
    </source>
</evidence>
<feature type="binding site" evidence="9">
    <location>
        <position position="314"/>
    </location>
    <ligand>
        <name>Mg(2+)</name>
        <dbReference type="ChEBI" id="CHEBI:18420"/>
    </ligand>
</feature>
<protein>
    <recommendedName>
        <fullName evidence="4 9">Enolase</fullName>
        <ecNumber evidence="3 9">4.2.1.11</ecNumber>
    </recommendedName>
    <alternativeName>
        <fullName evidence="9">2-phospho-D-glycerate hydro-lyase</fullName>
    </alternativeName>
    <alternativeName>
        <fullName evidence="9">2-phosphoglycerate dehydratase</fullName>
    </alternativeName>
</protein>
<keyword evidence="9" id="KW-0963">Cytoplasm</keyword>
<dbReference type="PANTHER" id="PTHR11902">
    <property type="entry name" value="ENOLASE"/>
    <property type="match status" value="1"/>
</dbReference>
<dbReference type="GO" id="GO:0000287">
    <property type="term" value="F:magnesium ion binding"/>
    <property type="evidence" value="ECO:0007669"/>
    <property type="project" value="UniProtKB-UniRule"/>
</dbReference>
<dbReference type="PROSITE" id="PS00164">
    <property type="entry name" value="ENOLASE"/>
    <property type="match status" value="1"/>
</dbReference>
<feature type="binding site" evidence="9">
    <location>
        <position position="341"/>
    </location>
    <ligand>
        <name>Mg(2+)</name>
        <dbReference type="ChEBI" id="CHEBI:18420"/>
    </ligand>
</feature>
<evidence type="ECO:0000259" key="11">
    <source>
        <dbReference type="SMART" id="SM01192"/>
    </source>
</evidence>
<evidence type="ECO:0000256" key="6">
    <source>
        <dbReference type="ARBA" id="ARBA00022842"/>
    </source>
</evidence>
<feature type="region of interest" description="Disordered" evidence="10">
    <location>
        <begin position="503"/>
        <end position="568"/>
    </location>
</feature>
<feature type="binding site" evidence="9">
    <location>
        <position position="417"/>
    </location>
    <ligand>
        <name>(2R)-2-phosphoglycerate</name>
        <dbReference type="ChEBI" id="CHEBI:58289"/>
    </ligand>
</feature>
<keyword evidence="6 9" id="KW-0460">Magnesium</keyword>
<dbReference type="SFLD" id="SFLDS00001">
    <property type="entry name" value="Enolase"/>
    <property type="match status" value="1"/>
</dbReference>
<evidence type="ECO:0000313" key="14">
    <source>
        <dbReference type="Proteomes" id="UP000324831"/>
    </source>
</evidence>
<evidence type="ECO:0000313" key="13">
    <source>
        <dbReference type="EMBL" id="GCE63330.1"/>
    </source>
</evidence>
<dbReference type="SUPFAM" id="SSF51604">
    <property type="entry name" value="Enolase C-terminal domain-like"/>
    <property type="match status" value="1"/>
</dbReference>
<comment type="cofactor">
    <cofactor evidence="9">
        <name>Mg(2+)</name>
        <dbReference type="ChEBI" id="CHEBI:18420"/>
    </cofactor>
    <text evidence="9">Binds a second Mg(2+) ion via substrate during catalysis.</text>
</comment>
<dbReference type="SMART" id="SM01193">
    <property type="entry name" value="Enolase_N"/>
    <property type="match status" value="1"/>
</dbReference>
<evidence type="ECO:0000256" key="8">
    <source>
        <dbReference type="ARBA" id="ARBA00023239"/>
    </source>
</evidence>
<feature type="compositionally biased region" description="Basic and acidic residues" evidence="10">
    <location>
        <begin position="503"/>
        <end position="514"/>
    </location>
</feature>
<evidence type="ECO:0000256" key="4">
    <source>
        <dbReference type="ARBA" id="ARBA00017068"/>
    </source>
</evidence>
<feature type="binding site" evidence="9">
    <location>
        <position position="395"/>
    </location>
    <ligand>
        <name>(2R)-2-phosphoglycerate</name>
        <dbReference type="ChEBI" id="CHEBI:58289"/>
    </ligand>
</feature>
<dbReference type="EC" id="4.2.1.11" evidence="3 9"/>
<dbReference type="RefSeq" id="WP_216082920.1">
    <property type="nucleotide sequence ID" value="NZ_CACTIB010000008.1"/>
</dbReference>
<name>A0A478FTH7_9MOLU</name>
<dbReference type="NCBIfam" id="TIGR01060">
    <property type="entry name" value="eno"/>
    <property type="match status" value="1"/>
</dbReference>
<keyword evidence="7 9" id="KW-0324">Glycolysis</keyword>
<dbReference type="GO" id="GO:0004634">
    <property type="term" value="F:phosphopyruvate hydratase activity"/>
    <property type="evidence" value="ECO:0007669"/>
    <property type="project" value="UniProtKB-UniRule"/>
</dbReference>
<feature type="binding site" evidence="9">
    <location>
        <position position="366"/>
    </location>
    <ligand>
        <name>(2R)-2-phosphoglycerate</name>
        <dbReference type="ChEBI" id="CHEBI:58289"/>
    </ligand>
</feature>
<dbReference type="InterPro" id="IPR020809">
    <property type="entry name" value="Enolase_CS"/>
</dbReference>
<dbReference type="UniPathway" id="UPA00109">
    <property type="reaction ID" value="UER00187"/>
</dbReference>
<organism evidence="13 14">
    <name type="scientific">Candidatus Mycoplasma haematohominis</name>
    <dbReference type="NCBI Taxonomy" id="1494318"/>
    <lineage>
        <taxon>Bacteria</taxon>
        <taxon>Bacillati</taxon>
        <taxon>Mycoplasmatota</taxon>
        <taxon>Mollicutes</taxon>
        <taxon>Mycoplasmataceae</taxon>
        <taxon>Mycoplasma</taxon>
    </lineage>
</organism>
<comment type="similarity">
    <text evidence="2 9">Belongs to the enolase family.</text>
</comment>
<dbReference type="SFLD" id="SFLDG00178">
    <property type="entry name" value="enolase"/>
    <property type="match status" value="1"/>
</dbReference>
<evidence type="ECO:0000256" key="10">
    <source>
        <dbReference type="SAM" id="MobiDB-lite"/>
    </source>
</evidence>